<feature type="region of interest" description="Disordered" evidence="10">
    <location>
        <begin position="327"/>
        <end position="379"/>
    </location>
</feature>
<dbReference type="Proteomes" id="UP000008021">
    <property type="component" value="Chromosome 4"/>
</dbReference>
<evidence type="ECO:0000313" key="12">
    <source>
        <dbReference type="EnsemblPlants" id="OMERI04G18510.1"/>
    </source>
</evidence>
<dbReference type="PROSITE" id="PS50884">
    <property type="entry name" value="ZF_DOF_2"/>
    <property type="match status" value="1"/>
</dbReference>
<feature type="compositionally biased region" description="Low complexity" evidence="10">
    <location>
        <begin position="142"/>
        <end position="158"/>
    </location>
</feature>
<evidence type="ECO:0000256" key="1">
    <source>
        <dbReference type="ARBA" id="ARBA00022723"/>
    </source>
</evidence>
<reference evidence="12" key="1">
    <citation type="submission" date="2015-04" db="UniProtKB">
        <authorList>
            <consortium name="EnsemblPlants"/>
        </authorList>
    </citation>
    <scope>IDENTIFICATION</scope>
</reference>
<dbReference type="PROSITE" id="PS01361">
    <property type="entry name" value="ZF_DOF_1"/>
    <property type="match status" value="1"/>
</dbReference>
<keyword evidence="13" id="KW-1185">Reference proteome</keyword>
<proteinExistence type="predicted"/>
<organism evidence="12">
    <name type="scientific">Oryza meridionalis</name>
    <dbReference type="NCBI Taxonomy" id="40149"/>
    <lineage>
        <taxon>Eukaryota</taxon>
        <taxon>Viridiplantae</taxon>
        <taxon>Streptophyta</taxon>
        <taxon>Embryophyta</taxon>
        <taxon>Tracheophyta</taxon>
        <taxon>Spermatophyta</taxon>
        <taxon>Magnoliopsida</taxon>
        <taxon>Liliopsida</taxon>
        <taxon>Poales</taxon>
        <taxon>Poaceae</taxon>
        <taxon>BOP clade</taxon>
        <taxon>Oryzoideae</taxon>
        <taxon>Oryzeae</taxon>
        <taxon>Oryzinae</taxon>
        <taxon>Oryza</taxon>
    </lineage>
</organism>
<evidence type="ECO:0000313" key="13">
    <source>
        <dbReference type="Proteomes" id="UP000008021"/>
    </source>
</evidence>
<evidence type="ECO:0000256" key="9">
    <source>
        <dbReference type="RuleBase" id="RU369094"/>
    </source>
</evidence>
<feature type="compositionally biased region" description="Low complexity" evidence="10">
    <location>
        <begin position="35"/>
        <end position="45"/>
    </location>
</feature>
<dbReference type="AlphaFoldDB" id="A0A0E0DHB2"/>
<evidence type="ECO:0000256" key="7">
    <source>
        <dbReference type="ARBA" id="ARBA00023242"/>
    </source>
</evidence>
<dbReference type="GO" id="GO:0008270">
    <property type="term" value="F:zinc ion binding"/>
    <property type="evidence" value="ECO:0007669"/>
    <property type="project" value="UniProtKB-KW"/>
</dbReference>
<dbReference type="GO" id="GO:0005634">
    <property type="term" value="C:nucleus"/>
    <property type="evidence" value="ECO:0007669"/>
    <property type="project" value="UniProtKB-SubCell"/>
</dbReference>
<evidence type="ECO:0000256" key="8">
    <source>
        <dbReference type="PROSITE-ProRule" id="PRU00071"/>
    </source>
</evidence>
<keyword evidence="6 9" id="KW-0804">Transcription</keyword>
<evidence type="ECO:0000256" key="3">
    <source>
        <dbReference type="ARBA" id="ARBA00022833"/>
    </source>
</evidence>
<dbReference type="PANTHER" id="PTHR31992">
    <property type="entry name" value="DOF ZINC FINGER PROTEIN DOF1.4-RELATED"/>
    <property type="match status" value="1"/>
</dbReference>
<feature type="compositionally biased region" description="Gly residues" evidence="10">
    <location>
        <begin position="334"/>
        <end position="348"/>
    </location>
</feature>
<dbReference type="Gramene" id="OMERI04G18510.1">
    <property type="protein sequence ID" value="OMERI04G18510.1"/>
    <property type="gene ID" value="OMERI04G18510"/>
</dbReference>
<evidence type="ECO:0000256" key="10">
    <source>
        <dbReference type="SAM" id="MobiDB-lite"/>
    </source>
</evidence>
<feature type="region of interest" description="Disordered" evidence="10">
    <location>
        <begin position="126"/>
        <end position="158"/>
    </location>
</feature>
<dbReference type="EnsemblPlants" id="OMERI04G18510.1">
    <property type="protein sequence ID" value="OMERI04G18510.1"/>
    <property type="gene ID" value="OMERI04G18510"/>
</dbReference>
<feature type="region of interest" description="Disordered" evidence="10">
    <location>
        <begin position="35"/>
        <end position="82"/>
    </location>
</feature>
<feature type="domain" description="Dof-type" evidence="11">
    <location>
        <begin position="87"/>
        <end position="141"/>
    </location>
</feature>
<dbReference type="Pfam" id="PF02701">
    <property type="entry name" value="Zn_ribbon_Dof"/>
    <property type="match status" value="1"/>
</dbReference>
<comment type="function">
    <text evidence="9">Transcription factor that binds specifically to a 5'-AA[AG]G-3' consensus core sequence.</text>
</comment>
<keyword evidence="1 9" id="KW-0479">Metal-binding</keyword>
<evidence type="ECO:0000256" key="2">
    <source>
        <dbReference type="ARBA" id="ARBA00022771"/>
    </source>
</evidence>
<protein>
    <recommendedName>
        <fullName evidence="9">Dof zinc finger protein</fullName>
    </recommendedName>
</protein>
<dbReference type="GO" id="GO:0003700">
    <property type="term" value="F:DNA-binding transcription factor activity"/>
    <property type="evidence" value="ECO:0007669"/>
    <property type="project" value="UniProtKB-UniRule"/>
</dbReference>
<dbReference type="InterPro" id="IPR045174">
    <property type="entry name" value="Dof"/>
</dbReference>
<dbReference type="GO" id="GO:0003677">
    <property type="term" value="F:DNA binding"/>
    <property type="evidence" value="ECO:0007669"/>
    <property type="project" value="UniProtKB-UniRule"/>
</dbReference>
<evidence type="ECO:0000259" key="11">
    <source>
        <dbReference type="PROSITE" id="PS50884"/>
    </source>
</evidence>
<comment type="subcellular location">
    <subcellularLocation>
        <location evidence="8 9">Nucleus</location>
    </subcellularLocation>
</comment>
<evidence type="ECO:0000256" key="5">
    <source>
        <dbReference type="ARBA" id="ARBA00023125"/>
    </source>
</evidence>
<name>A0A0E0DHB2_9ORYZ</name>
<reference evidence="12" key="2">
    <citation type="submission" date="2018-05" db="EMBL/GenBank/DDBJ databases">
        <title>OmerRS3 (Oryza meridionalis Reference Sequence Version 3).</title>
        <authorList>
            <person name="Zhang J."/>
            <person name="Kudrna D."/>
            <person name="Lee S."/>
            <person name="Talag J."/>
            <person name="Welchert J."/>
            <person name="Wing R.A."/>
        </authorList>
    </citation>
    <scope>NUCLEOTIDE SEQUENCE [LARGE SCALE GENOMIC DNA]</scope>
    <source>
        <strain evidence="12">cv. OR44</strain>
    </source>
</reference>
<accession>A0A0E0DHB2</accession>
<feature type="compositionally biased region" description="Gly residues" evidence="10">
    <location>
        <begin position="360"/>
        <end position="370"/>
    </location>
</feature>
<evidence type="ECO:0000256" key="4">
    <source>
        <dbReference type="ARBA" id="ARBA00023015"/>
    </source>
</evidence>
<dbReference type="InterPro" id="IPR003851">
    <property type="entry name" value="Znf_Dof"/>
</dbReference>
<keyword evidence="5 8" id="KW-0238">DNA-binding</keyword>
<evidence type="ECO:0000256" key="6">
    <source>
        <dbReference type="ARBA" id="ARBA00023163"/>
    </source>
</evidence>
<keyword evidence="2 8" id="KW-0863">Zinc-finger</keyword>
<keyword evidence="4 9" id="KW-0805">Transcription regulation</keyword>
<keyword evidence="3 9" id="KW-0862">Zinc</keyword>
<dbReference type="PANTHER" id="PTHR31992:SF285">
    <property type="entry name" value="DOF ZINC FINGER PROTEIN DOF4.6"/>
    <property type="match status" value="1"/>
</dbReference>
<feature type="compositionally biased region" description="Gly residues" evidence="10">
    <location>
        <begin position="52"/>
        <end position="72"/>
    </location>
</feature>
<sequence length="435" mass="43932">MQPTGTSTAPCVYHQGLGLVKPMEEMLMAANAAAGANPNPAATAPSSVTGGALRGGGGGGGGAPAVAGGAGAGSTERRARPQKEKALNCPRCNSTNTKFCYYNNYSLQQPRYFCKTCRRYWTEGGSLRNVPVGGGSRKNKRSSSSASAASSASASTANSVVTSTSMSMSMSMASTAGGASKNPKLVHEGAQDLNLAFPHHGGLPTPGEFPAFPSLESSSVCNPGGAMGTNGRGGGALSAMELLRSTGCYMPLQVPMQMPAEYATPGFALGEFRAPPPPPQSSQSLLGFSLDAHGSVGGPSAAGFGSSAGLQGVPESTGRLLFPFEDLKPTVSSGTGGGGGGSGAGVDGGHQFDHGKEQQAGGGGGPGGQDTSGFWNGMIGGGNGTSWGIVKRRMKGRTRLGRKKEKWTPITMHASSEMSCLTIVPKPESSSHEKH</sequence>
<keyword evidence="7 8" id="KW-0539">Nucleus</keyword>